<dbReference type="Pfam" id="PF02170">
    <property type="entry name" value="PAZ"/>
    <property type="match status" value="1"/>
</dbReference>
<gene>
    <name evidence="2" type="primary">PIWIC2</name>
</gene>
<feature type="non-terminal residue" evidence="2">
    <location>
        <position position="71"/>
    </location>
</feature>
<feature type="non-terminal residue" evidence="2">
    <location>
        <position position="1"/>
    </location>
</feature>
<dbReference type="InterPro" id="IPR003100">
    <property type="entry name" value="PAZ_dom"/>
</dbReference>
<dbReference type="PROSITE" id="PS50821">
    <property type="entry name" value="PAZ"/>
    <property type="match status" value="1"/>
</dbReference>
<evidence type="ECO:0000313" key="2">
    <source>
        <dbReference type="EMBL" id="AGH55737.1"/>
    </source>
</evidence>
<reference evidence="2" key="1">
    <citation type="journal article" date="2013" name="J. Hered.">
        <title>Inventory and phylogenetic analysis of meiotic genes in monogonont rotifers.</title>
        <authorList>
            <person name="Hanson S.J."/>
            <person name="Schurko A.M."/>
            <person name="Hecox-Lea B."/>
            <person name="Mark Welch D.B."/>
            <person name="Stelzer C.P."/>
            <person name="Logsdon J.M.Jr."/>
        </authorList>
    </citation>
    <scope>NUCLEOTIDE SEQUENCE</scope>
</reference>
<dbReference type="InterPro" id="IPR036085">
    <property type="entry name" value="PAZ_dom_sf"/>
</dbReference>
<dbReference type="EMBL" id="JX156083">
    <property type="protein sequence ID" value="AGH55737.1"/>
    <property type="molecule type" value="Genomic_DNA"/>
</dbReference>
<accession>M4SZ60</accession>
<sequence length="71" mass="8373">NMYDVMGKIYSECQSDNEFRERCSSELLGRVVITKYNDKTYKIDDIAWDSKPSDRFVTVRGPTSFIAYYQQ</sequence>
<feature type="domain" description="PAZ" evidence="1">
    <location>
        <begin position="1"/>
        <end position="71"/>
    </location>
</feature>
<protein>
    <submittedName>
        <fullName evidence="2">PIWI C2</fullName>
    </submittedName>
</protein>
<proteinExistence type="predicted"/>
<dbReference type="SUPFAM" id="SSF101690">
    <property type="entry name" value="PAZ domain"/>
    <property type="match status" value="1"/>
</dbReference>
<dbReference type="AlphaFoldDB" id="M4SZ60"/>
<evidence type="ECO:0000259" key="1">
    <source>
        <dbReference type="PROSITE" id="PS50821"/>
    </source>
</evidence>
<organism evidence="2">
    <name type="scientific">Brachionus calyciflorus</name>
    <dbReference type="NCBI Taxonomy" id="104777"/>
    <lineage>
        <taxon>Eukaryota</taxon>
        <taxon>Metazoa</taxon>
        <taxon>Spiralia</taxon>
        <taxon>Gnathifera</taxon>
        <taxon>Rotifera</taxon>
        <taxon>Eurotatoria</taxon>
        <taxon>Monogononta</taxon>
        <taxon>Pseudotrocha</taxon>
        <taxon>Ploima</taxon>
        <taxon>Brachionidae</taxon>
        <taxon>Brachionus</taxon>
    </lineage>
</organism>
<dbReference type="Gene3D" id="2.170.260.10">
    <property type="entry name" value="paz domain"/>
    <property type="match status" value="1"/>
</dbReference>
<name>M4SZ60_9BILA</name>
<dbReference type="GO" id="GO:0003723">
    <property type="term" value="F:RNA binding"/>
    <property type="evidence" value="ECO:0007669"/>
    <property type="project" value="InterPro"/>
</dbReference>